<name>A0A319EF61_ASPSB</name>
<dbReference type="VEuPathDB" id="FungiDB:BO78DRAFT_416919"/>
<gene>
    <name evidence="2" type="ORF">BO78DRAFT_416919</name>
</gene>
<proteinExistence type="predicted"/>
<dbReference type="AlphaFoldDB" id="A0A319EF61"/>
<keyword evidence="3" id="KW-1185">Reference proteome</keyword>
<evidence type="ECO:0000256" key="1">
    <source>
        <dbReference type="SAM" id="MobiDB-lite"/>
    </source>
</evidence>
<dbReference type="EMBL" id="KZ826336">
    <property type="protein sequence ID" value="PYI08180.1"/>
    <property type="molecule type" value="Genomic_DNA"/>
</dbReference>
<evidence type="ECO:0000313" key="3">
    <source>
        <dbReference type="Proteomes" id="UP000248423"/>
    </source>
</evidence>
<dbReference type="Proteomes" id="UP000248423">
    <property type="component" value="Unassembled WGS sequence"/>
</dbReference>
<organism evidence="2 3">
    <name type="scientific">Aspergillus sclerotiicarbonarius (strain CBS 121057 / IBT 28362)</name>
    <dbReference type="NCBI Taxonomy" id="1448318"/>
    <lineage>
        <taxon>Eukaryota</taxon>
        <taxon>Fungi</taxon>
        <taxon>Dikarya</taxon>
        <taxon>Ascomycota</taxon>
        <taxon>Pezizomycotina</taxon>
        <taxon>Eurotiomycetes</taxon>
        <taxon>Eurotiomycetidae</taxon>
        <taxon>Eurotiales</taxon>
        <taxon>Aspergillaceae</taxon>
        <taxon>Aspergillus</taxon>
        <taxon>Aspergillus subgen. Circumdati</taxon>
    </lineage>
</organism>
<sequence length="149" mass="16633">MSIENGSDHHSGHAAIFTRETVGWTLTGRRAMMDAGATGMWTVDCIIGHWMRDGTRLGYLQCPIGCYPPRWLGLNVETQERWSGGLWLERNIPFRLRKPILPQLLRLRNEESPPRRTPLTLATGKAGSLSPANPAAIPPWTSTSTSSRR</sequence>
<evidence type="ECO:0000313" key="2">
    <source>
        <dbReference type="EMBL" id="PYI08180.1"/>
    </source>
</evidence>
<feature type="region of interest" description="Disordered" evidence="1">
    <location>
        <begin position="107"/>
        <end position="149"/>
    </location>
</feature>
<accession>A0A319EF61</accession>
<protein>
    <submittedName>
        <fullName evidence="2">Uncharacterized protein</fullName>
    </submittedName>
</protein>
<reference evidence="2 3" key="1">
    <citation type="submission" date="2018-02" db="EMBL/GenBank/DDBJ databases">
        <title>The genomes of Aspergillus section Nigri reveals drivers in fungal speciation.</title>
        <authorList>
            <consortium name="DOE Joint Genome Institute"/>
            <person name="Vesth T.C."/>
            <person name="Nybo J."/>
            <person name="Theobald S."/>
            <person name="Brandl J."/>
            <person name="Frisvad J.C."/>
            <person name="Nielsen K.F."/>
            <person name="Lyhne E.K."/>
            <person name="Kogle M.E."/>
            <person name="Kuo A."/>
            <person name="Riley R."/>
            <person name="Clum A."/>
            <person name="Nolan M."/>
            <person name="Lipzen A."/>
            <person name="Salamov A."/>
            <person name="Henrissat B."/>
            <person name="Wiebenga A."/>
            <person name="De vries R.P."/>
            <person name="Grigoriev I.V."/>
            <person name="Mortensen U.H."/>
            <person name="Andersen M.R."/>
            <person name="Baker S.E."/>
        </authorList>
    </citation>
    <scope>NUCLEOTIDE SEQUENCE [LARGE SCALE GENOMIC DNA]</scope>
    <source>
        <strain evidence="2 3">CBS 121057</strain>
    </source>
</reference>